<accession>A0A9Q3W3Q5</accession>
<keyword evidence="1" id="KW-0175">Coiled coil</keyword>
<comment type="caution">
    <text evidence="2">The sequence shown here is derived from an EMBL/GenBank/DDBJ whole genome shotgun (WGS) entry which is preliminary data.</text>
</comment>
<sequence>MTEDTLWTFALRLWRRADVERQCLRLQDEYQVPVAAVLAALWLSRRPSPADAALGRRLLARAEIMEKDYLRPLREVRRRAAAESWARELKRQIQEAELEAERLLLNQLADMTQGAPPTDQPVSALSWLLMVAPEAGVCQGLQATLEALCEAAELAR</sequence>
<protein>
    <submittedName>
        <fullName evidence="2">TIGR02444 family protein</fullName>
    </submittedName>
</protein>
<reference evidence="2" key="1">
    <citation type="submission" date="2022-01" db="EMBL/GenBank/DDBJ databases">
        <authorList>
            <person name="Karlyshev A.V."/>
            <person name="Jaspars M."/>
        </authorList>
    </citation>
    <scope>NUCLEOTIDE SEQUENCE</scope>
    <source>
        <strain evidence="2">AGSA3-2</strain>
    </source>
</reference>
<proteinExistence type="predicted"/>
<feature type="coiled-coil region" evidence="1">
    <location>
        <begin position="79"/>
        <end position="106"/>
    </location>
</feature>
<evidence type="ECO:0000313" key="2">
    <source>
        <dbReference type="EMBL" id="MCE7508721.1"/>
    </source>
</evidence>
<evidence type="ECO:0000256" key="1">
    <source>
        <dbReference type="SAM" id="Coils"/>
    </source>
</evidence>
<dbReference type="InterPro" id="IPR012659">
    <property type="entry name" value="CHP02444"/>
</dbReference>
<name>A0A9Q3W3Q5_9GAMM</name>
<dbReference type="Pfam" id="PF09523">
    <property type="entry name" value="DUF2390"/>
    <property type="match status" value="1"/>
</dbReference>
<gene>
    <name evidence="2" type="ORF">LZG35_08740</name>
</gene>
<dbReference type="NCBIfam" id="TIGR02444">
    <property type="entry name" value="TIGR02444 family protein"/>
    <property type="match status" value="1"/>
</dbReference>
<dbReference type="EMBL" id="JAJVKT010000009">
    <property type="protein sequence ID" value="MCE7508721.1"/>
    <property type="molecule type" value="Genomic_DNA"/>
</dbReference>
<dbReference type="Proteomes" id="UP001107961">
    <property type="component" value="Unassembled WGS sequence"/>
</dbReference>
<organism evidence="2 3">
    <name type="scientific">Alloalcanivorax xenomutans</name>
    <dbReference type="NCBI Taxonomy" id="1094342"/>
    <lineage>
        <taxon>Bacteria</taxon>
        <taxon>Pseudomonadati</taxon>
        <taxon>Pseudomonadota</taxon>
        <taxon>Gammaproteobacteria</taxon>
        <taxon>Oceanospirillales</taxon>
        <taxon>Alcanivoracaceae</taxon>
        <taxon>Alloalcanivorax</taxon>
    </lineage>
</organism>
<dbReference type="AlphaFoldDB" id="A0A9Q3W3Q5"/>
<dbReference type="KEGG" id="axe:P40_02215"/>
<evidence type="ECO:0000313" key="3">
    <source>
        <dbReference type="Proteomes" id="UP001107961"/>
    </source>
</evidence>
<dbReference type="RefSeq" id="WP_035450513.1">
    <property type="nucleotide sequence ID" value="NZ_CBDDTQ010000003.1"/>
</dbReference>
<keyword evidence="3" id="KW-1185">Reference proteome</keyword>